<evidence type="ECO:0000256" key="1">
    <source>
        <dbReference type="SAM" id="Phobius"/>
    </source>
</evidence>
<dbReference type="Proteomes" id="UP001295469">
    <property type="component" value="Chromosome C02"/>
</dbReference>
<name>A0A816KDM3_BRANA</name>
<reference evidence="2" key="1">
    <citation type="submission" date="2021-01" db="EMBL/GenBank/DDBJ databases">
        <authorList>
            <consortium name="Genoscope - CEA"/>
            <person name="William W."/>
        </authorList>
    </citation>
    <scope>NUCLEOTIDE SEQUENCE</scope>
</reference>
<dbReference type="AlphaFoldDB" id="A0A816KDM3"/>
<feature type="transmembrane region" description="Helical" evidence="1">
    <location>
        <begin position="12"/>
        <end position="29"/>
    </location>
</feature>
<keyword evidence="1" id="KW-1133">Transmembrane helix</keyword>
<feature type="transmembrane region" description="Helical" evidence="1">
    <location>
        <begin position="108"/>
        <end position="129"/>
    </location>
</feature>
<keyword evidence="1" id="KW-0472">Membrane</keyword>
<accession>A0A816KDM3</accession>
<dbReference type="EMBL" id="HG994366">
    <property type="protein sequence ID" value="CAF1917539.1"/>
    <property type="molecule type" value="Genomic_DNA"/>
</dbReference>
<protein>
    <submittedName>
        <fullName evidence="2">(rape) hypothetical protein</fullName>
    </submittedName>
</protein>
<sequence>MLLAYAPSDVVLDLWVVVAIFLSRVGLALDSYLMGFIDASPLCDLLCVRKSQCTSDVDSGAWIVVATYWRRVWVGQKTGSSPWFSFDASPHCLYFCVRMSLRWPWCKSLSSFFIGISGFIRCCVFRFVFRCCLACFQFVRYMSL</sequence>
<evidence type="ECO:0000313" key="2">
    <source>
        <dbReference type="EMBL" id="CAF1917539.1"/>
    </source>
</evidence>
<gene>
    <name evidence="2" type="ORF">DARMORV10_C02P41700.1</name>
</gene>
<keyword evidence="1" id="KW-0812">Transmembrane</keyword>
<proteinExistence type="predicted"/>
<organism evidence="2">
    <name type="scientific">Brassica napus</name>
    <name type="common">Rape</name>
    <dbReference type="NCBI Taxonomy" id="3708"/>
    <lineage>
        <taxon>Eukaryota</taxon>
        <taxon>Viridiplantae</taxon>
        <taxon>Streptophyta</taxon>
        <taxon>Embryophyta</taxon>
        <taxon>Tracheophyta</taxon>
        <taxon>Spermatophyta</taxon>
        <taxon>Magnoliopsida</taxon>
        <taxon>eudicotyledons</taxon>
        <taxon>Gunneridae</taxon>
        <taxon>Pentapetalae</taxon>
        <taxon>rosids</taxon>
        <taxon>malvids</taxon>
        <taxon>Brassicales</taxon>
        <taxon>Brassicaceae</taxon>
        <taxon>Brassiceae</taxon>
        <taxon>Brassica</taxon>
    </lineage>
</organism>